<dbReference type="SUPFAM" id="SSF51735">
    <property type="entry name" value="NAD(P)-binding Rossmann-fold domains"/>
    <property type="match status" value="1"/>
</dbReference>
<dbReference type="GO" id="GO:0005739">
    <property type="term" value="C:mitochondrion"/>
    <property type="evidence" value="ECO:0007669"/>
    <property type="project" value="TreeGrafter"/>
</dbReference>
<dbReference type="EMBL" id="PVWQ01000005">
    <property type="protein sequence ID" value="RDW81222.1"/>
    <property type="molecule type" value="Genomic_DNA"/>
</dbReference>
<dbReference type="Gene3D" id="3.40.50.720">
    <property type="entry name" value="NAD(P)-binding Rossmann-like Domain"/>
    <property type="match status" value="1"/>
</dbReference>
<proteinExistence type="predicted"/>
<gene>
    <name evidence="2" type="ORF">DSM5745_04779</name>
</gene>
<keyword evidence="3" id="KW-1185">Reference proteome</keyword>
<dbReference type="Proteomes" id="UP000256690">
    <property type="component" value="Unassembled WGS sequence"/>
</dbReference>
<dbReference type="InterPro" id="IPR051207">
    <property type="entry name" value="ComplexI_NDUFA9_subunit"/>
</dbReference>
<feature type="region of interest" description="Disordered" evidence="1">
    <location>
        <begin position="33"/>
        <end position="63"/>
    </location>
</feature>
<dbReference type="OrthoDB" id="276721at2759"/>
<dbReference type="STRING" id="1810919.A0A3D8S4K3"/>
<organism evidence="2 3">
    <name type="scientific">Aspergillus mulundensis</name>
    <dbReference type="NCBI Taxonomy" id="1810919"/>
    <lineage>
        <taxon>Eukaryota</taxon>
        <taxon>Fungi</taxon>
        <taxon>Dikarya</taxon>
        <taxon>Ascomycota</taxon>
        <taxon>Pezizomycotina</taxon>
        <taxon>Eurotiomycetes</taxon>
        <taxon>Eurotiomycetidae</taxon>
        <taxon>Eurotiales</taxon>
        <taxon>Aspergillaceae</taxon>
        <taxon>Aspergillus</taxon>
        <taxon>Aspergillus subgen. Nidulantes</taxon>
    </lineage>
</organism>
<evidence type="ECO:0000313" key="2">
    <source>
        <dbReference type="EMBL" id="RDW81222.1"/>
    </source>
</evidence>
<dbReference type="RefSeq" id="XP_026604275.1">
    <property type="nucleotide sequence ID" value="XM_026746795.1"/>
</dbReference>
<accession>A0A3D8S4K3</accession>
<name>A0A3D8S4K3_9EURO</name>
<dbReference type="PANTHER" id="PTHR12126">
    <property type="entry name" value="NADH-UBIQUINONE OXIDOREDUCTASE 39 KDA SUBUNIT-RELATED"/>
    <property type="match status" value="1"/>
</dbReference>
<sequence length="321" mass="34684">MATKKLVVAGGNGFLGTCAALVEINCANGPGHAQGQGYANQQSQEAGLRSGEPRWDAVTSSSQRPGWAKSVEWAKADILKPETYKPALKDATAVVHSMGILLEADYKGVVQGREPIISGLRKAFSSSKRGSQNPLQRQEGEALKAQERDGQFTYELMNRDSGMYQGGTVAKRKANMFGNDKAIALAQESLNEHASTFLYISASSGAPMLPSRYITTKREAETTIASQLPELRSVFVRPPFMYDSSRKFTLPIALGGFVASQFNALVGNRLDFFGSMVDKPFQVDMVGEAVVEALEDPSVSGPVGPRKIEALATKAWRKSML</sequence>
<dbReference type="GO" id="GO:0044877">
    <property type="term" value="F:protein-containing complex binding"/>
    <property type="evidence" value="ECO:0007669"/>
    <property type="project" value="TreeGrafter"/>
</dbReference>
<evidence type="ECO:0000313" key="3">
    <source>
        <dbReference type="Proteomes" id="UP000256690"/>
    </source>
</evidence>
<dbReference type="InterPro" id="IPR036291">
    <property type="entry name" value="NAD(P)-bd_dom_sf"/>
</dbReference>
<reference evidence="2 3" key="1">
    <citation type="journal article" date="2018" name="IMA Fungus">
        <title>IMA Genome-F 9: Draft genome sequence of Annulohypoxylon stygium, Aspergillus mulundensis, Berkeleyomyces basicola (syn. Thielaviopsis basicola), Ceratocystis smalleyi, two Cercospora beticola strains, Coleophoma cylindrospora, Fusarium fracticaudum, Phialophora cf. hyalina, and Morchella septimelata.</title>
        <authorList>
            <person name="Wingfield B.D."/>
            <person name="Bills G.F."/>
            <person name="Dong Y."/>
            <person name="Huang W."/>
            <person name="Nel W.J."/>
            <person name="Swalarsk-Parry B.S."/>
            <person name="Vaghefi N."/>
            <person name="Wilken P.M."/>
            <person name="An Z."/>
            <person name="de Beer Z.W."/>
            <person name="De Vos L."/>
            <person name="Chen L."/>
            <person name="Duong T.A."/>
            <person name="Gao Y."/>
            <person name="Hammerbacher A."/>
            <person name="Kikkert J.R."/>
            <person name="Li Y."/>
            <person name="Li H."/>
            <person name="Li K."/>
            <person name="Li Q."/>
            <person name="Liu X."/>
            <person name="Ma X."/>
            <person name="Naidoo K."/>
            <person name="Pethybridge S.J."/>
            <person name="Sun J."/>
            <person name="Steenkamp E.T."/>
            <person name="van der Nest M.A."/>
            <person name="van Wyk S."/>
            <person name="Wingfield M.J."/>
            <person name="Xiong C."/>
            <person name="Yue Q."/>
            <person name="Zhang X."/>
        </authorList>
    </citation>
    <scope>NUCLEOTIDE SEQUENCE [LARGE SCALE GENOMIC DNA]</scope>
    <source>
        <strain evidence="2 3">DSM 5745</strain>
    </source>
</reference>
<evidence type="ECO:0008006" key="4">
    <source>
        <dbReference type="Google" id="ProtNLM"/>
    </source>
</evidence>
<protein>
    <recommendedName>
        <fullName evidence="4">NAD-dependent epimerase/dehydratase domain-containing protein</fullName>
    </recommendedName>
</protein>
<dbReference type="AlphaFoldDB" id="A0A3D8S4K3"/>
<evidence type="ECO:0000256" key="1">
    <source>
        <dbReference type="SAM" id="MobiDB-lite"/>
    </source>
</evidence>
<dbReference type="GeneID" id="38115149"/>
<dbReference type="PANTHER" id="PTHR12126:SF16">
    <property type="entry name" value="MIOREX COMPLEX COMPONENT 2"/>
    <property type="match status" value="1"/>
</dbReference>
<comment type="caution">
    <text evidence="2">The sequence shown here is derived from an EMBL/GenBank/DDBJ whole genome shotgun (WGS) entry which is preliminary data.</text>
</comment>